<proteinExistence type="predicted"/>
<keyword evidence="7" id="KW-1185">Reference proteome</keyword>
<dbReference type="InterPro" id="IPR036259">
    <property type="entry name" value="MFS_trans_sf"/>
</dbReference>
<evidence type="ECO:0000256" key="3">
    <source>
        <dbReference type="ARBA" id="ARBA00022989"/>
    </source>
</evidence>
<accession>A0ABR1WL60</accession>
<sequence>MAQSILMNKLRDSDPAEIESLGHGVEPATLPIDNEKVDAKKVDLREDGTEYSNGVKLYLIMHDSNAIIAMAIPKITDEFHSLPDVGWYGSAAIRQALHPFQRQMGLLGTIIVFELGSLICGVAQNSVTLIIGRAVAELGSAGLMSGSLLILAHSVPLAKRPVYSGMIGGPYGVASVAGPLLGGVLTDNACFLINLPIGAVTVFAIAFFYADPQIARPSAESFMERLKRSDPWGGTEYLWNDNRIIALFVVFGILVIAFISVQLWQSENATVPPRIMRNRSVWSSLLFGFFIAAAFFVMVYHLPIWFQAVQGALAVESGVRIAVTVFGYYTPFMIAATVLMSIGAGLLSTFEPGTSRAAWIGYQQPLMAVQAVLNMADVPTGTSIIVFAQTLGGSPFVSVGQSVFTNQLVKSLAADVPSLSPLIVLAADIAGVQLAYSEALTKAYVVTIALSAFSVIGCVFCPWKSVKGKKFEAGLV</sequence>
<evidence type="ECO:0000256" key="5">
    <source>
        <dbReference type="SAM" id="Phobius"/>
    </source>
</evidence>
<dbReference type="Proteomes" id="UP001446871">
    <property type="component" value="Unassembled WGS sequence"/>
</dbReference>
<evidence type="ECO:0000313" key="6">
    <source>
        <dbReference type="EMBL" id="KAK8082773.1"/>
    </source>
</evidence>
<gene>
    <name evidence="6" type="ORF">PG996_001554</name>
</gene>
<reference evidence="6 7" key="1">
    <citation type="submission" date="2023-01" db="EMBL/GenBank/DDBJ databases">
        <title>Analysis of 21 Apiospora genomes using comparative genomics revels a genus with tremendous synthesis potential of carbohydrate active enzymes and secondary metabolites.</title>
        <authorList>
            <person name="Sorensen T."/>
        </authorList>
    </citation>
    <scope>NUCLEOTIDE SEQUENCE [LARGE SCALE GENOMIC DNA]</scope>
    <source>
        <strain evidence="6 7">CBS 83171</strain>
    </source>
</reference>
<name>A0ABR1WL60_9PEZI</name>
<comment type="subcellular location">
    <subcellularLocation>
        <location evidence="1">Membrane</location>
        <topology evidence="1">Multi-pass membrane protein</topology>
    </subcellularLocation>
</comment>
<feature type="transmembrane region" description="Helical" evidence="5">
    <location>
        <begin position="130"/>
        <end position="151"/>
    </location>
</feature>
<evidence type="ECO:0000313" key="7">
    <source>
        <dbReference type="Proteomes" id="UP001446871"/>
    </source>
</evidence>
<feature type="transmembrane region" description="Helical" evidence="5">
    <location>
        <begin position="326"/>
        <end position="347"/>
    </location>
</feature>
<feature type="transmembrane region" description="Helical" evidence="5">
    <location>
        <begin position="285"/>
        <end position="306"/>
    </location>
</feature>
<comment type="caution">
    <text evidence="6">The sequence shown here is derived from an EMBL/GenBank/DDBJ whole genome shotgun (WGS) entry which is preliminary data.</text>
</comment>
<feature type="transmembrane region" description="Helical" evidence="5">
    <location>
        <begin position="104"/>
        <end position="124"/>
    </location>
</feature>
<dbReference type="SUPFAM" id="SSF103473">
    <property type="entry name" value="MFS general substrate transporter"/>
    <property type="match status" value="1"/>
</dbReference>
<keyword evidence="4 5" id="KW-0472">Membrane</keyword>
<keyword evidence="3 5" id="KW-1133">Transmembrane helix</keyword>
<protein>
    <submittedName>
        <fullName evidence="6">Efflux pump antibiotic resistance protein</fullName>
    </submittedName>
</protein>
<evidence type="ECO:0000256" key="4">
    <source>
        <dbReference type="ARBA" id="ARBA00023136"/>
    </source>
</evidence>
<keyword evidence="2 5" id="KW-0812">Transmembrane</keyword>
<dbReference type="Gene3D" id="1.20.1250.20">
    <property type="entry name" value="MFS general substrate transporter like domains"/>
    <property type="match status" value="1"/>
</dbReference>
<dbReference type="PANTHER" id="PTHR23501:SF199">
    <property type="entry name" value="MFS EFFLUX TRANSPORTER INPD-RELATED"/>
    <property type="match status" value="1"/>
</dbReference>
<dbReference type="InterPro" id="IPR011701">
    <property type="entry name" value="MFS"/>
</dbReference>
<feature type="transmembrane region" description="Helical" evidence="5">
    <location>
        <begin position="443"/>
        <end position="463"/>
    </location>
</feature>
<evidence type="ECO:0000256" key="2">
    <source>
        <dbReference type="ARBA" id="ARBA00022692"/>
    </source>
</evidence>
<feature type="transmembrane region" description="Helical" evidence="5">
    <location>
        <begin position="189"/>
        <end position="210"/>
    </location>
</feature>
<evidence type="ECO:0000256" key="1">
    <source>
        <dbReference type="ARBA" id="ARBA00004141"/>
    </source>
</evidence>
<organism evidence="6 7">
    <name type="scientific">Apiospora saccharicola</name>
    <dbReference type="NCBI Taxonomy" id="335842"/>
    <lineage>
        <taxon>Eukaryota</taxon>
        <taxon>Fungi</taxon>
        <taxon>Dikarya</taxon>
        <taxon>Ascomycota</taxon>
        <taxon>Pezizomycotina</taxon>
        <taxon>Sordariomycetes</taxon>
        <taxon>Xylariomycetidae</taxon>
        <taxon>Amphisphaeriales</taxon>
        <taxon>Apiosporaceae</taxon>
        <taxon>Apiospora</taxon>
    </lineage>
</organism>
<feature type="transmembrane region" description="Helical" evidence="5">
    <location>
        <begin position="244"/>
        <end position="264"/>
    </location>
</feature>
<dbReference type="Pfam" id="PF07690">
    <property type="entry name" value="MFS_1"/>
    <property type="match status" value="1"/>
</dbReference>
<dbReference type="PANTHER" id="PTHR23501">
    <property type="entry name" value="MAJOR FACILITATOR SUPERFAMILY"/>
    <property type="match status" value="1"/>
</dbReference>
<dbReference type="EMBL" id="JAQQWM010000001">
    <property type="protein sequence ID" value="KAK8082773.1"/>
    <property type="molecule type" value="Genomic_DNA"/>
</dbReference>